<comment type="similarity">
    <text evidence="1">Belongs to the ARG7 family.</text>
</comment>
<accession>A0A1U8AUH9</accession>
<dbReference type="InterPro" id="IPR003676">
    <property type="entry name" value="SAUR_fam"/>
</dbReference>
<evidence type="ECO:0000256" key="1">
    <source>
        <dbReference type="ARBA" id="ARBA00006974"/>
    </source>
</evidence>
<evidence type="ECO:0000313" key="2">
    <source>
        <dbReference type="Proteomes" id="UP000189703"/>
    </source>
</evidence>
<name>A0A1U8AUH9_NELNU</name>
<evidence type="ECO:0000313" key="3">
    <source>
        <dbReference type="RefSeq" id="XP_010271568.1"/>
    </source>
</evidence>
<keyword evidence="2" id="KW-1185">Reference proteome</keyword>
<dbReference type="OrthoDB" id="625231at2759"/>
<sequence>MGVYVARMVDAIWFLLGSLMMRRKQLPMASPMANAPKGYFVVYIGEMEKKRFVVPISYLKHPWFQHLLARAEEEFGFHQPVGGLIIPCKEHDFMDLASRLMSYNIDKGCGSRKAGKTN</sequence>
<dbReference type="GeneID" id="104607601"/>
<protein>
    <submittedName>
        <fullName evidence="3">Auxin-responsive protein SAUR21-like</fullName>
    </submittedName>
</protein>
<dbReference type="KEGG" id="nnu:104607601"/>
<dbReference type="Pfam" id="PF02519">
    <property type="entry name" value="Auxin_inducible"/>
    <property type="match status" value="1"/>
</dbReference>
<organism evidence="2 3">
    <name type="scientific">Nelumbo nucifera</name>
    <name type="common">Sacred lotus</name>
    <dbReference type="NCBI Taxonomy" id="4432"/>
    <lineage>
        <taxon>Eukaryota</taxon>
        <taxon>Viridiplantae</taxon>
        <taxon>Streptophyta</taxon>
        <taxon>Embryophyta</taxon>
        <taxon>Tracheophyta</taxon>
        <taxon>Spermatophyta</taxon>
        <taxon>Magnoliopsida</taxon>
        <taxon>Proteales</taxon>
        <taxon>Nelumbonaceae</taxon>
        <taxon>Nelumbo</taxon>
    </lineage>
</organism>
<dbReference type="AlphaFoldDB" id="A0A1U8AUH9"/>
<proteinExistence type="inferred from homology"/>
<dbReference type="Proteomes" id="UP000189703">
    <property type="component" value="Unplaced"/>
</dbReference>
<gene>
    <name evidence="3" type="primary">LOC104607601</name>
</gene>
<reference evidence="3" key="1">
    <citation type="submission" date="2025-08" db="UniProtKB">
        <authorList>
            <consortium name="RefSeq"/>
        </authorList>
    </citation>
    <scope>IDENTIFICATION</scope>
</reference>
<dbReference type="PANTHER" id="PTHR31929">
    <property type="entry name" value="SAUR-LIKE AUXIN-RESPONSIVE PROTEIN FAMILY-RELATED"/>
    <property type="match status" value="1"/>
</dbReference>
<dbReference type="RefSeq" id="XP_010271568.1">
    <property type="nucleotide sequence ID" value="XM_010273266.1"/>
</dbReference>
<dbReference type="GO" id="GO:0009733">
    <property type="term" value="P:response to auxin"/>
    <property type="evidence" value="ECO:0007669"/>
    <property type="project" value="InterPro"/>
</dbReference>